<keyword evidence="3" id="KW-1185">Reference proteome</keyword>
<feature type="region of interest" description="Disordered" evidence="1">
    <location>
        <begin position="466"/>
        <end position="523"/>
    </location>
</feature>
<evidence type="ECO:0000256" key="1">
    <source>
        <dbReference type="SAM" id="MobiDB-lite"/>
    </source>
</evidence>
<sequence>MAPISVPLASRLPSLLRIAPNSALVTRLLSRLSRASLLSLALDWLDESNQSLTAPYLRVPDEYDDDGQASDFYPPARSREALQEHYTELQSRKGSKRDVLDRILEGDWRHGLSLYQLAMVDLQHLYDHPASQRWTAFQIVPLKVEGDIGNGEDGMTPATAVVDKTSLIVPRFHPSSFLRNLQAQILPDIKVHYNFDRHKHLPLLLLRIFILDSPYNTSLATAPPPPSTKVDRRTAEKMTSTPRLANVELSRTIYIAFPDASPFVYLSSAQSYSPDAEHLSGLGPSSASSAASLRSLVVEAIPKALSQAHERFALKPTSLATRNLAELLRRRGAGRTNTAGGGWSIYADEKVIGDSPLSTLLPASVASRLISTNDTSREPVSSSKRAVSPGTTRAQQQSKRRKQVAAARFGQTARLDDGYGVERFDIVMLDPYPDERQINTAPNLEDAAVTEEILEAASAPALARAARRRSKGGRRSHIDAALAYDEAEAEEEEARERNVTRSTAGDDQDEENEGEADRNGAGSIWQPRVALTFHGPHVFAGIRQLVEAGVIDGEKMPGWMTGEEGVTVGAVRHGRIRGHKGSGML</sequence>
<dbReference type="Gene3D" id="3.10.20.720">
    <property type="match status" value="1"/>
</dbReference>
<name>A0ABP0E1H3_9PEZI</name>
<feature type="region of interest" description="Disordered" evidence="1">
    <location>
        <begin position="220"/>
        <end position="239"/>
    </location>
</feature>
<organism evidence="2 3">
    <name type="scientific">Sporothrix epigloea</name>
    <dbReference type="NCBI Taxonomy" id="1892477"/>
    <lineage>
        <taxon>Eukaryota</taxon>
        <taxon>Fungi</taxon>
        <taxon>Dikarya</taxon>
        <taxon>Ascomycota</taxon>
        <taxon>Pezizomycotina</taxon>
        <taxon>Sordariomycetes</taxon>
        <taxon>Sordariomycetidae</taxon>
        <taxon>Ophiostomatales</taxon>
        <taxon>Ophiostomataceae</taxon>
        <taxon>Sporothrix</taxon>
    </lineage>
</organism>
<feature type="compositionally biased region" description="Basic residues" evidence="1">
    <location>
        <begin position="466"/>
        <end position="475"/>
    </location>
</feature>
<accession>A0ABP0E1H3</accession>
<feature type="region of interest" description="Disordered" evidence="1">
    <location>
        <begin position="372"/>
        <end position="402"/>
    </location>
</feature>
<reference evidence="2 3" key="1">
    <citation type="submission" date="2024-01" db="EMBL/GenBank/DDBJ databases">
        <authorList>
            <person name="Allen C."/>
            <person name="Tagirdzhanova G."/>
        </authorList>
    </citation>
    <scope>NUCLEOTIDE SEQUENCE [LARGE SCALE GENOMIC DNA]</scope>
    <source>
        <strain evidence="2 3">CBS 573.63</strain>
    </source>
</reference>
<dbReference type="Proteomes" id="UP001642501">
    <property type="component" value="Unassembled WGS sequence"/>
</dbReference>
<evidence type="ECO:0000313" key="2">
    <source>
        <dbReference type="EMBL" id="CAK7273596.1"/>
    </source>
</evidence>
<feature type="compositionally biased region" description="Polar residues" evidence="1">
    <location>
        <begin position="372"/>
        <end position="397"/>
    </location>
</feature>
<dbReference type="Pfam" id="PF05238">
    <property type="entry name" value="CENP-N"/>
    <property type="match status" value="1"/>
</dbReference>
<protein>
    <submittedName>
        <fullName evidence="2">Chromosome loss-related protein</fullName>
    </submittedName>
</protein>
<proteinExistence type="predicted"/>
<gene>
    <name evidence="2" type="primary">CHL4</name>
    <name evidence="2" type="ORF">SEPCBS57363_005730</name>
</gene>
<dbReference type="EMBL" id="CAWUOM010000138">
    <property type="protein sequence ID" value="CAK7273596.1"/>
    <property type="molecule type" value="Genomic_DNA"/>
</dbReference>
<comment type="caution">
    <text evidence="2">The sequence shown here is derived from an EMBL/GenBank/DDBJ whole genome shotgun (WGS) entry which is preliminary data.</text>
</comment>
<dbReference type="InterPro" id="IPR007902">
    <property type="entry name" value="Chl4/mis15/CENP-N"/>
</dbReference>
<evidence type="ECO:0000313" key="3">
    <source>
        <dbReference type="Proteomes" id="UP001642501"/>
    </source>
</evidence>